<comment type="caution">
    <text evidence="3">The sequence shown here is derived from an EMBL/GenBank/DDBJ whole genome shotgun (WGS) entry which is preliminary data.</text>
</comment>
<dbReference type="InterPro" id="IPR031927">
    <property type="entry name" value="DUF4767"/>
</dbReference>
<feature type="domain" description="DUF4767" evidence="2">
    <location>
        <begin position="52"/>
        <end position="190"/>
    </location>
</feature>
<dbReference type="EMBL" id="CAKKNS010000001">
    <property type="protein sequence ID" value="CAH0416231.1"/>
    <property type="molecule type" value="Genomic_DNA"/>
</dbReference>
<evidence type="ECO:0000313" key="3">
    <source>
        <dbReference type="EMBL" id="CAH0416231.1"/>
    </source>
</evidence>
<dbReference type="Pfam" id="PF15983">
    <property type="entry name" value="DUF4767"/>
    <property type="match status" value="1"/>
</dbReference>
<reference evidence="3 4" key="1">
    <citation type="submission" date="2021-11" db="EMBL/GenBank/DDBJ databases">
        <authorList>
            <person name="Depoorter E."/>
        </authorList>
    </citation>
    <scope>NUCLEOTIDE SEQUENCE [LARGE SCALE GENOMIC DNA]</scope>
    <source>
        <strain evidence="3 4">LMG 24289</strain>
    </source>
</reference>
<dbReference type="RefSeq" id="WP_230096291.1">
    <property type="nucleotide sequence ID" value="NZ_CAKKNS010000001.1"/>
</dbReference>
<sequence>MNKRKIFGGMLLLVSLLLVGCGRSEAQPASTKDRQVHDTDMTIATQQPMPAVVWSNRQALALDQFVKQWQKTYKPQRHFLRYFPGVAGSNYMGYSFPQDFSRRNLIYNGGQIKIGLSKDGADRYNYNVVAVYSDATNATKENTDHLYIMTIHNGQPVVLVNTTDPQPKKGFIYLKVSQNKALTTAFASILHAKPQALNALAGDKKWPLITFDGMTFDYRQLGAMLESYLSLSNERITSIAGEESFSIMHVEKGPLTIGYYNLSPKSAYTYDAKELVMKSNDLVNPTATIGLHDLIMSTYRTRKQQQDINYAAQIINLKP</sequence>
<evidence type="ECO:0000256" key="1">
    <source>
        <dbReference type="SAM" id="SignalP"/>
    </source>
</evidence>
<proteinExistence type="predicted"/>
<dbReference type="Proteomes" id="UP000789707">
    <property type="component" value="Unassembled WGS sequence"/>
</dbReference>
<accession>A0ABM8Z5Y0</accession>
<keyword evidence="4" id="KW-1185">Reference proteome</keyword>
<evidence type="ECO:0000313" key="4">
    <source>
        <dbReference type="Proteomes" id="UP000789707"/>
    </source>
</evidence>
<feature type="signal peptide" evidence="1">
    <location>
        <begin position="1"/>
        <end position="26"/>
    </location>
</feature>
<name>A0ABM8Z5Y0_9LACO</name>
<gene>
    <name evidence="3" type="ORF">WFA24289_00530</name>
</gene>
<evidence type="ECO:0000259" key="2">
    <source>
        <dbReference type="Pfam" id="PF15983"/>
    </source>
</evidence>
<keyword evidence="1" id="KW-0732">Signal</keyword>
<organism evidence="3 4">
    <name type="scientific">Periweissella fabaria</name>
    <dbReference type="NCBI Taxonomy" id="546157"/>
    <lineage>
        <taxon>Bacteria</taxon>
        <taxon>Bacillati</taxon>
        <taxon>Bacillota</taxon>
        <taxon>Bacilli</taxon>
        <taxon>Lactobacillales</taxon>
        <taxon>Lactobacillaceae</taxon>
        <taxon>Periweissella</taxon>
    </lineage>
</organism>
<feature type="chain" id="PRO_5046293628" description="DUF4767 domain-containing protein" evidence="1">
    <location>
        <begin position="27"/>
        <end position="319"/>
    </location>
</feature>
<dbReference type="PROSITE" id="PS51257">
    <property type="entry name" value="PROKAR_LIPOPROTEIN"/>
    <property type="match status" value="1"/>
</dbReference>
<protein>
    <recommendedName>
        <fullName evidence="2">DUF4767 domain-containing protein</fullName>
    </recommendedName>
</protein>